<dbReference type="EMBL" id="JASNWA010000006">
    <property type="protein sequence ID" value="KAK3174589.1"/>
    <property type="molecule type" value="Genomic_DNA"/>
</dbReference>
<feature type="region of interest" description="Disordered" evidence="2">
    <location>
        <begin position="408"/>
        <end position="434"/>
    </location>
</feature>
<evidence type="ECO:0000313" key="4">
    <source>
        <dbReference type="Proteomes" id="UP001276659"/>
    </source>
</evidence>
<dbReference type="AlphaFoldDB" id="A0AAD9ZAB7"/>
<protein>
    <submittedName>
        <fullName evidence="3">Uncharacterized protein</fullName>
    </submittedName>
</protein>
<dbReference type="Proteomes" id="UP001276659">
    <property type="component" value="Unassembled WGS sequence"/>
</dbReference>
<evidence type="ECO:0000256" key="2">
    <source>
        <dbReference type="SAM" id="MobiDB-lite"/>
    </source>
</evidence>
<sequence length="434" mass="50776">MPKATTLSSQTYALYEALQTALVCVKREAGRHFSHETIWEGVRSKGVCLDVREELLDKRERRLREKESEYHAAISKMARLDLREARLLLRESDLQDKENALRERVDQVEQIDQLESKIRIYETGNSEEEIEALKKRVVTDSTTVDVQTRLIESLQSEIKDMKQARINEAGRVEGWIRQISKLRSEYRSCRNTKIHQVIEKAERTKSVYLSEDEAQNMSENHEAWGRFSISITTTYDQGGQHRHHKNVLENLGELKNPLFELLGKGEVHAAFLEAKDNRNVLKDGRRDPSRVTNDIPAWGHLVKRFKVIEAALLVALCLFKLEDRRNIAFRKTVTMRKSTLDSRELLIWNKARNLEAQEEKSRVMEERLSSQERDLKDRDQQLKWSEDKIKKDEGSTRILLADLERERKAHKEEVKKAKEDLTKIEKQNTESTKY</sequence>
<organism evidence="3 4">
    <name type="scientific">Lepraria neglecta</name>
    <dbReference type="NCBI Taxonomy" id="209136"/>
    <lineage>
        <taxon>Eukaryota</taxon>
        <taxon>Fungi</taxon>
        <taxon>Dikarya</taxon>
        <taxon>Ascomycota</taxon>
        <taxon>Pezizomycotina</taxon>
        <taxon>Lecanoromycetes</taxon>
        <taxon>OSLEUM clade</taxon>
        <taxon>Lecanoromycetidae</taxon>
        <taxon>Lecanorales</taxon>
        <taxon>Lecanorineae</taxon>
        <taxon>Stereocaulaceae</taxon>
        <taxon>Lepraria</taxon>
    </lineage>
</organism>
<accession>A0AAD9ZAB7</accession>
<proteinExistence type="predicted"/>
<comment type="caution">
    <text evidence="3">The sequence shown here is derived from an EMBL/GenBank/DDBJ whole genome shotgun (WGS) entry which is preliminary data.</text>
</comment>
<keyword evidence="1" id="KW-0175">Coiled coil</keyword>
<gene>
    <name evidence="3" type="ORF">OEA41_001835</name>
</gene>
<evidence type="ECO:0000256" key="1">
    <source>
        <dbReference type="SAM" id="Coils"/>
    </source>
</evidence>
<name>A0AAD9ZAB7_9LECA</name>
<feature type="coiled-coil region" evidence="1">
    <location>
        <begin position="49"/>
        <end position="164"/>
    </location>
</feature>
<keyword evidence="4" id="KW-1185">Reference proteome</keyword>
<reference evidence="3" key="1">
    <citation type="submission" date="2022-11" db="EMBL/GenBank/DDBJ databases">
        <title>Chromosomal genome sequence assembly and mating type (MAT) locus characterization of the leprose asexual lichenized fungus Lepraria neglecta (Nyl.) Erichsen.</title>
        <authorList>
            <person name="Allen J.L."/>
            <person name="Pfeffer B."/>
        </authorList>
    </citation>
    <scope>NUCLEOTIDE SEQUENCE</scope>
    <source>
        <strain evidence="3">Allen 5258</strain>
    </source>
</reference>
<evidence type="ECO:0000313" key="3">
    <source>
        <dbReference type="EMBL" id="KAK3174589.1"/>
    </source>
</evidence>